<name>A0ABR1Z949_9ROSI</name>
<comment type="caution">
    <text evidence="1">The sequence shown here is derived from an EMBL/GenBank/DDBJ whole genome shotgun (WGS) entry which is preliminary data.</text>
</comment>
<dbReference type="PANTHER" id="PTHR32387:SF3">
    <property type="entry name" value="ATP_DNA BINDING PROTEIN"/>
    <property type="match status" value="1"/>
</dbReference>
<dbReference type="PANTHER" id="PTHR32387">
    <property type="entry name" value="WU:FJ29H11"/>
    <property type="match status" value="1"/>
</dbReference>
<dbReference type="InterPro" id="IPR052957">
    <property type="entry name" value="Auxin_embryo_med"/>
</dbReference>
<protein>
    <submittedName>
        <fullName evidence="1">Uncharacterized protein</fullName>
    </submittedName>
</protein>
<sequence>MDVEEFVIMLAFPNEERLQRGMKLPGVYAFLPTEMVTNFPFIIQADFVLSSSTETILLDNKWNQGILECVPTAFVNAFISLVKMTDEDPISSLRRMFSSCLSAVPCIRILMPLGKQ</sequence>
<evidence type="ECO:0000313" key="2">
    <source>
        <dbReference type="Proteomes" id="UP001472677"/>
    </source>
</evidence>
<dbReference type="EMBL" id="JBBPBM010002567">
    <property type="protein sequence ID" value="KAK8476500.1"/>
    <property type="molecule type" value="Genomic_DNA"/>
</dbReference>
<accession>A0ABR1Z949</accession>
<keyword evidence="2" id="KW-1185">Reference proteome</keyword>
<dbReference type="Proteomes" id="UP001472677">
    <property type="component" value="Unassembled WGS sequence"/>
</dbReference>
<gene>
    <name evidence="1" type="ORF">V6N12_037188</name>
</gene>
<reference evidence="1 2" key="1">
    <citation type="journal article" date="2024" name="G3 (Bethesda)">
        <title>Genome assembly of Hibiscus sabdariffa L. provides insights into metabolisms of medicinal natural products.</title>
        <authorList>
            <person name="Kim T."/>
        </authorList>
    </citation>
    <scope>NUCLEOTIDE SEQUENCE [LARGE SCALE GENOMIC DNA]</scope>
    <source>
        <strain evidence="1">TK-2024</strain>
        <tissue evidence="1">Old leaves</tissue>
    </source>
</reference>
<proteinExistence type="predicted"/>
<evidence type="ECO:0000313" key="1">
    <source>
        <dbReference type="EMBL" id="KAK8476500.1"/>
    </source>
</evidence>
<organism evidence="1 2">
    <name type="scientific">Hibiscus sabdariffa</name>
    <name type="common">roselle</name>
    <dbReference type="NCBI Taxonomy" id="183260"/>
    <lineage>
        <taxon>Eukaryota</taxon>
        <taxon>Viridiplantae</taxon>
        <taxon>Streptophyta</taxon>
        <taxon>Embryophyta</taxon>
        <taxon>Tracheophyta</taxon>
        <taxon>Spermatophyta</taxon>
        <taxon>Magnoliopsida</taxon>
        <taxon>eudicotyledons</taxon>
        <taxon>Gunneridae</taxon>
        <taxon>Pentapetalae</taxon>
        <taxon>rosids</taxon>
        <taxon>malvids</taxon>
        <taxon>Malvales</taxon>
        <taxon>Malvaceae</taxon>
        <taxon>Malvoideae</taxon>
        <taxon>Hibiscus</taxon>
    </lineage>
</organism>